<evidence type="ECO:0000256" key="5">
    <source>
        <dbReference type="ARBA" id="ARBA00022692"/>
    </source>
</evidence>
<dbReference type="PROSITE" id="PS50929">
    <property type="entry name" value="ABC_TM1F"/>
    <property type="match status" value="1"/>
</dbReference>
<dbReference type="InterPro" id="IPR036640">
    <property type="entry name" value="ABC1_TM_sf"/>
</dbReference>
<feature type="region of interest" description="Disordered" evidence="14">
    <location>
        <begin position="74"/>
        <end position="118"/>
    </location>
</feature>
<dbReference type="RefSeq" id="XP_031024976.1">
    <property type="nucleotide sequence ID" value="XM_031169006.1"/>
</dbReference>
<dbReference type="GO" id="GO:0006635">
    <property type="term" value="P:fatty acid beta-oxidation"/>
    <property type="evidence" value="ECO:0007669"/>
    <property type="project" value="TreeGrafter"/>
</dbReference>
<dbReference type="STRING" id="1806994.A0A507C4Y8"/>
<evidence type="ECO:0000256" key="14">
    <source>
        <dbReference type="SAM" id="MobiDB-lite"/>
    </source>
</evidence>
<reference evidence="18 19" key="1">
    <citation type="journal article" date="2019" name="Sci. Rep.">
        <title>Comparative genomics of chytrid fungi reveal insights into the obligate biotrophic and pathogenic lifestyle of Synchytrium endobioticum.</title>
        <authorList>
            <person name="van de Vossenberg B.T.L.H."/>
            <person name="Warris S."/>
            <person name="Nguyen H.D.T."/>
            <person name="van Gent-Pelzer M.P.E."/>
            <person name="Joly D.L."/>
            <person name="van de Geest H.C."/>
            <person name="Bonants P.J.M."/>
            <person name="Smith D.S."/>
            <person name="Levesque C.A."/>
            <person name="van der Lee T.A.J."/>
        </authorList>
    </citation>
    <scope>NUCLEOTIDE SEQUENCE [LARGE SCALE GENOMIC DNA]</scope>
    <source>
        <strain evidence="18 19">JEL517</strain>
    </source>
</reference>
<evidence type="ECO:0000259" key="16">
    <source>
        <dbReference type="PROSITE" id="PS50893"/>
    </source>
</evidence>
<keyword evidence="10 15" id="KW-1133">Transmembrane helix</keyword>
<evidence type="ECO:0000259" key="17">
    <source>
        <dbReference type="PROSITE" id="PS50929"/>
    </source>
</evidence>
<dbReference type="FunFam" id="3.40.50.300:FF:000800">
    <property type="entry name" value="ATP-binding cassette sub-family D member 1"/>
    <property type="match status" value="1"/>
</dbReference>
<feature type="domain" description="ABC transporter" evidence="16">
    <location>
        <begin position="516"/>
        <end position="761"/>
    </location>
</feature>
<evidence type="ECO:0000256" key="4">
    <source>
        <dbReference type="ARBA" id="ARBA00022448"/>
    </source>
</evidence>
<evidence type="ECO:0000256" key="13">
    <source>
        <dbReference type="SAM" id="Coils"/>
    </source>
</evidence>
<dbReference type="PROSITE" id="PS00211">
    <property type="entry name" value="ABC_TRANSPORTER_1"/>
    <property type="match status" value="1"/>
</dbReference>
<keyword evidence="13" id="KW-0175">Coiled coil</keyword>
<evidence type="ECO:0000256" key="9">
    <source>
        <dbReference type="ARBA" id="ARBA00022967"/>
    </source>
</evidence>
<feature type="transmembrane region" description="Helical" evidence="15">
    <location>
        <begin position="206"/>
        <end position="230"/>
    </location>
</feature>
<keyword evidence="4" id="KW-0813">Transport</keyword>
<dbReference type="Pfam" id="PF00005">
    <property type="entry name" value="ABC_tran"/>
    <property type="match status" value="1"/>
</dbReference>
<protein>
    <recommendedName>
        <fullName evidence="20">ABC transporter domain-containing protein</fullName>
    </recommendedName>
</protein>
<dbReference type="PANTHER" id="PTHR11384:SF69">
    <property type="entry name" value="PEROXISOMAL LONG-CHAIN FATTY ACID IMPORT PROTEIN 1"/>
    <property type="match status" value="1"/>
</dbReference>
<keyword evidence="11 15" id="KW-0472">Membrane</keyword>
<keyword evidence="6" id="KW-0547">Nucleotide-binding</keyword>
<gene>
    <name evidence="18" type="ORF">SmJEL517_g03078</name>
</gene>
<feature type="transmembrane region" description="Helical" evidence="15">
    <location>
        <begin position="404"/>
        <end position="423"/>
    </location>
</feature>
<comment type="caution">
    <text evidence="18">The sequence shown here is derived from an EMBL/GenBank/DDBJ whole genome shotgun (WGS) entry which is preliminary data.</text>
</comment>
<keyword evidence="8" id="KW-0067">ATP-binding</keyword>
<evidence type="ECO:0008006" key="20">
    <source>
        <dbReference type="Google" id="ProtNLM"/>
    </source>
</evidence>
<feature type="region of interest" description="Disordered" evidence="14">
    <location>
        <begin position="772"/>
        <end position="816"/>
    </location>
</feature>
<dbReference type="InterPro" id="IPR017871">
    <property type="entry name" value="ABC_transporter-like_CS"/>
</dbReference>
<evidence type="ECO:0000313" key="19">
    <source>
        <dbReference type="Proteomes" id="UP000319731"/>
    </source>
</evidence>
<evidence type="ECO:0000256" key="11">
    <source>
        <dbReference type="ARBA" id="ARBA00023136"/>
    </source>
</evidence>
<dbReference type="GO" id="GO:0015910">
    <property type="term" value="P:long-chain fatty acid import into peroxisome"/>
    <property type="evidence" value="ECO:0007669"/>
    <property type="project" value="TreeGrafter"/>
</dbReference>
<dbReference type="GO" id="GO:0012505">
    <property type="term" value="C:endomembrane system"/>
    <property type="evidence" value="ECO:0007669"/>
    <property type="project" value="UniProtKB-SubCell"/>
</dbReference>
<dbReference type="PROSITE" id="PS50893">
    <property type="entry name" value="ABC_TRANSPORTER_2"/>
    <property type="match status" value="1"/>
</dbReference>
<dbReference type="Gene3D" id="3.40.50.300">
    <property type="entry name" value="P-loop containing nucleotide triphosphate hydrolases"/>
    <property type="match status" value="1"/>
</dbReference>
<evidence type="ECO:0000256" key="6">
    <source>
        <dbReference type="ARBA" id="ARBA00022741"/>
    </source>
</evidence>
<keyword evidence="9" id="KW-1278">Translocase</keyword>
<evidence type="ECO:0000256" key="8">
    <source>
        <dbReference type="ARBA" id="ARBA00022840"/>
    </source>
</evidence>
<dbReference type="InterPro" id="IPR050835">
    <property type="entry name" value="ABC_transporter_sub-D"/>
</dbReference>
<dbReference type="SUPFAM" id="SSF52540">
    <property type="entry name" value="P-loop containing nucleoside triphosphate hydrolases"/>
    <property type="match status" value="1"/>
</dbReference>
<feature type="coiled-coil region" evidence="13">
    <location>
        <begin position="734"/>
        <end position="768"/>
    </location>
</feature>
<evidence type="ECO:0000256" key="10">
    <source>
        <dbReference type="ARBA" id="ARBA00022989"/>
    </source>
</evidence>
<keyword evidence="12" id="KW-0576">Peroxisome</keyword>
<dbReference type="SUPFAM" id="SSF90123">
    <property type="entry name" value="ABC transporter transmembrane region"/>
    <property type="match status" value="1"/>
</dbReference>
<dbReference type="EMBL" id="QEAO01000015">
    <property type="protein sequence ID" value="TPX34179.1"/>
    <property type="molecule type" value="Genomic_DNA"/>
</dbReference>
<keyword evidence="5 15" id="KW-0812">Transmembrane</keyword>
<feature type="domain" description="ABC transmembrane type-1" evidence="17">
    <location>
        <begin position="176"/>
        <end position="405"/>
    </location>
</feature>
<accession>A0A507C4Y8</accession>
<dbReference type="InterPro" id="IPR011527">
    <property type="entry name" value="ABC1_TM_dom"/>
</dbReference>
<dbReference type="InterPro" id="IPR003593">
    <property type="entry name" value="AAA+_ATPase"/>
</dbReference>
<comment type="subcellular location">
    <subcellularLocation>
        <location evidence="1">Endomembrane system</location>
        <topology evidence="1">Multi-pass membrane protein</topology>
    </subcellularLocation>
    <subcellularLocation>
        <location evidence="2">Peroxisome</location>
    </subcellularLocation>
</comment>
<evidence type="ECO:0000256" key="15">
    <source>
        <dbReference type="SAM" id="Phobius"/>
    </source>
</evidence>
<name>A0A507C4Y8_9FUNG</name>
<feature type="transmembrane region" description="Helical" evidence="15">
    <location>
        <begin position="37"/>
        <end position="56"/>
    </location>
</feature>
<evidence type="ECO:0000256" key="7">
    <source>
        <dbReference type="ARBA" id="ARBA00022801"/>
    </source>
</evidence>
<dbReference type="InterPro" id="IPR003439">
    <property type="entry name" value="ABC_transporter-like_ATP-bd"/>
</dbReference>
<dbReference type="GO" id="GO:0016887">
    <property type="term" value="F:ATP hydrolysis activity"/>
    <property type="evidence" value="ECO:0007669"/>
    <property type="project" value="InterPro"/>
</dbReference>
<sequence>MSTPTVNKQKIQIHLPPILSKIVSVYWSYRSFFSNGFLAWLIASLIWRVRSVIVAGKKQGSVRRLSLKDQLIKGSSAAGGGGVSDSSMKKKPAVGSEKPLPSLPPSSSQKVSTSESPLQQVDNVAATTGGKGKKKGDGPRADVDAVFFGRMARLIPILIPGVQSKEFWLLNAFSGFLILRTVLSLYVAQLDGEIVSALVRRQGRGFVIGIISWMAVAIPATYTNSMLTWFQNKLAILFRTRITNFLHDKYLENMTFYKVGNLDDRIKNADQIITQDVAQFSQKVSEIYSNLAKPILDTILYNIQLSNNVGFESVFASFIIVNYSAYILRVMTPPFGKYAAEEARLEGEFRFAHSRLIENAEEIALYAGHDVEKSILDRGYEGLIKHINRISRTRIWHTMLEDFLIKYFWGAMGMVMCAVPVFFEVPGTEAKVGDLGSRTQGFVTNRRLLLSSSDAVGRIMYSYKEVSELAGYTARVSELLDVFEDIEQGVFQKRLVSNANTDLLQQRGEFIESDIIEFKNVPIVSPNGDLLVSSLSFNVKKGMHLLIVGPNGSGKSSLFRILGGLWPMYGGIVAKPDPKNIFYIPQRPYLSLGTLRDQIIYPDTLQEMQAKGVTDVQLLELMKVVEISHIVEREGGFDAEKDWKDILAGGDKQRVAISRLFYHTPRYAILDECTSSVSMDIERIMYTHAQKLGISLLTVSHRPSLWQYHNWILQYDGQGGYVFTKLDAKRRLALQEEKNTLEQKLIEAPKLQKRLEDLKQLVQEHNIRMSSDALSTLGSNPSRLQPLSRPVKSRPRLPRGDFDEPGNGKPSTQPNL</sequence>
<evidence type="ECO:0000256" key="1">
    <source>
        <dbReference type="ARBA" id="ARBA00004127"/>
    </source>
</evidence>
<dbReference type="Gene3D" id="1.20.1560.10">
    <property type="entry name" value="ABC transporter type 1, transmembrane domain"/>
    <property type="match status" value="1"/>
</dbReference>
<dbReference type="AlphaFoldDB" id="A0A507C4Y8"/>
<dbReference type="PANTHER" id="PTHR11384">
    <property type="entry name" value="ATP-BINDING CASSETTE, SUB-FAMILY D MEMBER"/>
    <property type="match status" value="1"/>
</dbReference>
<evidence type="ECO:0000313" key="18">
    <source>
        <dbReference type="EMBL" id="TPX34179.1"/>
    </source>
</evidence>
<feature type="compositionally biased region" description="Low complexity" evidence="14">
    <location>
        <begin position="96"/>
        <end position="117"/>
    </location>
</feature>
<dbReference type="GO" id="GO:0005778">
    <property type="term" value="C:peroxisomal membrane"/>
    <property type="evidence" value="ECO:0007669"/>
    <property type="project" value="TreeGrafter"/>
</dbReference>
<dbReference type="Pfam" id="PF06472">
    <property type="entry name" value="ABC_membrane_2"/>
    <property type="match status" value="1"/>
</dbReference>
<keyword evidence="7" id="KW-0378">Hydrolase</keyword>
<dbReference type="SMART" id="SM00382">
    <property type="entry name" value="AAA"/>
    <property type="match status" value="1"/>
</dbReference>
<evidence type="ECO:0000256" key="3">
    <source>
        <dbReference type="ARBA" id="ARBA00008575"/>
    </source>
</evidence>
<comment type="similarity">
    <text evidence="3">Belongs to the ABC transporter superfamily. ABCD family. Peroxisomal fatty acyl CoA transporter (TC 3.A.1.203) subfamily.</text>
</comment>
<dbReference type="Proteomes" id="UP000319731">
    <property type="component" value="Unassembled WGS sequence"/>
</dbReference>
<evidence type="ECO:0000256" key="12">
    <source>
        <dbReference type="ARBA" id="ARBA00023140"/>
    </source>
</evidence>
<dbReference type="InterPro" id="IPR027417">
    <property type="entry name" value="P-loop_NTPase"/>
</dbReference>
<evidence type="ECO:0000256" key="2">
    <source>
        <dbReference type="ARBA" id="ARBA00004275"/>
    </source>
</evidence>
<feature type="compositionally biased region" description="Polar residues" evidence="14">
    <location>
        <begin position="772"/>
        <end position="785"/>
    </location>
</feature>
<dbReference type="OrthoDB" id="422637at2759"/>
<proteinExistence type="inferred from homology"/>
<dbReference type="CDD" id="cd03223">
    <property type="entry name" value="ABCD_peroxisomal_ALDP"/>
    <property type="match status" value="1"/>
</dbReference>
<dbReference type="GO" id="GO:0140359">
    <property type="term" value="F:ABC-type transporter activity"/>
    <property type="evidence" value="ECO:0007669"/>
    <property type="project" value="InterPro"/>
</dbReference>
<dbReference type="GO" id="GO:0005524">
    <property type="term" value="F:ATP binding"/>
    <property type="evidence" value="ECO:0007669"/>
    <property type="project" value="UniProtKB-KW"/>
</dbReference>
<dbReference type="GO" id="GO:0005324">
    <property type="term" value="F:long-chain fatty acid transmembrane transporter activity"/>
    <property type="evidence" value="ECO:0007669"/>
    <property type="project" value="TreeGrafter"/>
</dbReference>
<keyword evidence="19" id="KW-1185">Reference proteome</keyword>
<dbReference type="GO" id="GO:0007031">
    <property type="term" value="P:peroxisome organization"/>
    <property type="evidence" value="ECO:0007669"/>
    <property type="project" value="TreeGrafter"/>
</dbReference>
<dbReference type="GeneID" id="42004303"/>
<feature type="transmembrane region" description="Helical" evidence="15">
    <location>
        <begin position="167"/>
        <end position="186"/>
    </location>
</feature>
<dbReference type="GO" id="GO:0042760">
    <property type="term" value="P:very long-chain fatty acid catabolic process"/>
    <property type="evidence" value="ECO:0007669"/>
    <property type="project" value="TreeGrafter"/>
</dbReference>
<organism evidence="18 19">
    <name type="scientific">Synchytrium microbalum</name>
    <dbReference type="NCBI Taxonomy" id="1806994"/>
    <lineage>
        <taxon>Eukaryota</taxon>
        <taxon>Fungi</taxon>
        <taxon>Fungi incertae sedis</taxon>
        <taxon>Chytridiomycota</taxon>
        <taxon>Chytridiomycota incertae sedis</taxon>
        <taxon>Chytridiomycetes</taxon>
        <taxon>Synchytriales</taxon>
        <taxon>Synchytriaceae</taxon>
        <taxon>Synchytrium</taxon>
    </lineage>
</organism>